<evidence type="ECO:0000313" key="1">
    <source>
        <dbReference type="EMBL" id="PRQ48447.1"/>
    </source>
</evidence>
<proteinExistence type="predicted"/>
<accession>A0A2P6RPV6</accession>
<name>A0A2P6RPV6_ROSCH</name>
<protein>
    <submittedName>
        <fullName evidence="1">Uncharacterized protein</fullName>
    </submittedName>
</protein>
<dbReference type="AlphaFoldDB" id="A0A2P6RPV6"/>
<dbReference type="Proteomes" id="UP000238479">
    <property type="component" value="Chromosome 2"/>
</dbReference>
<dbReference type="EMBL" id="PDCK01000040">
    <property type="protein sequence ID" value="PRQ48447.1"/>
    <property type="molecule type" value="Genomic_DNA"/>
</dbReference>
<dbReference type="Gramene" id="PRQ48447">
    <property type="protein sequence ID" value="PRQ48447"/>
    <property type="gene ID" value="RchiOBHm_Chr2g0110851"/>
</dbReference>
<evidence type="ECO:0000313" key="2">
    <source>
        <dbReference type="Proteomes" id="UP000238479"/>
    </source>
</evidence>
<gene>
    <name evidence="1" type="ORF">RchiOBHm_Chr2g0110851</name>
</gene>
<sequence length="46" mass="5143">MYTRMVLGVNACQLISGSDLGLDRSCYISLLCALRCNVRNIWIPLP</sequence>
<keyword evidence="2" id="KW-1185">Reference proteome</keyword>
<organism evidence="1 2">
    <name type="scientific">Rosa chinensis</name>
    <name type="common">China rose</name>
    <dbReference type="NCBI Taxonomy" id="74649"/>
    <lineage>
        <taxon>Eukaryota</taxon>
        <taxon>Viridiplantae</taxon>
        <taxon>Streptophyta</taxon>
        <taxon>Embryophyta</taxon>
        <taxon>Tracheophyta</taxon>
        <taxon>Spermatophyta</taxon>
        <taxon>Magnoliopsida</taxon>
        <taxon>eudicotyledons</taxon>
        <taxon>Gunneridae</taxon>
        <taxon>Pentapetalae</taxon>
        <taxon>rosids</taxon>
        <taxon>fabids</taxon>
        <taxon>Rosales</taxon>
        <taxon>Rosaceae</taxon>
        <taxon>Rosoideae</taxon>
        <taxon>Rosoideae incertae sedis</taxon>
        <taxon>Rosa</taxon>
    </lineage>
</organism>
<comment type="caution">
    <text evidence="1">The sequence shown here is derived from an EMBL/GenBank/DDBJ whole genome shotgun (WGS) entry which is preliminary data.</text>
</comment>
<reference evidence="1 2" key="1">
    <citation type="journal article" date="2018" name="Nat. Genet.">
        <title>The Rosa genome provides new insights in the design of modern roses.</title>
        <authorList>
            <person name="Bendahmane M."/>
        </authorList>
    </citation>
    <scope>NUCLEOTIDE SEQUENCE [LARGE SCALE GENOMIC DNA]</scope>
    <source>
        <strain evidence="2">cv. Old Blush</strain>
    </source>
</reference>